<dbReference type="InterPro" id="IPR050275">
    <property type="entry name" value="PGM_Phosphatase"/>
</dbReference>
<dbReference type="PANTHER" id="PTHR48100:SF1">
    <property type="entry name" value="HISTIDINE PHOSPHATASE FAMILY PROTEIN-RELATED"/>
    <property type="match status" value="1"/>
</dbReference>
<proteinExistence type="inferred from homology"/>
<dbReference type="PANTHER" id="PTHR48100">
    <property type="entry name" value="BROAD-SPECIFICITY PHOSPHATASE YOR283W-RELATED"/>
    <property type="match status" value="1"/>
</dbReference>
<evidence type="ECO:0008006" key="4">
    <source>
        <dbReference type="Google" id="ProtNLM"/>
    </source>
</evidence>
<dbReference type="InterPro" id="IPR029033">
    <property type="entry name" value="His_PPase_superfam"/>
</dbReference>
<dbReference type="InterPro" id="IPR013078">
    <property type="entry name" value="His_Pase_superF_clade-1"/>
</dbReference>
<accession>A0AAD8T878</accession>
<dbReference type="SUPFAM" id="SSF53254">
    <property type="entry name" value="Phosphoglycerate mutase-like"/>
    <property type="match status" value="1"/>
</dbReference>
<dbReference type="Proteomes" id="UP001231189">
    <property type="component" value="Unassembled WGS sequence"/>
</dbReference>
<comment type="similarity">
    <text evidence="1">Belongs to the phosphoglycerate mutase family.</text>
</comment>
<dbReference type="AlphaFoldDB" id="A0AAD8T878"/>
<dbReference type="CDD" id="cd07067">
    <property type="entry name" value="HP_PGM_like"/>
    <property type="match status" value="1"/>
</dbReference>
<reference evidence="2" key="1">
    <citation type="submission" date="2023-07" db="EMBL/GenBank/DDBJ databases">
        <title>A chromosome-level genome assembly of Lolium multiflorum.</title>
        <authorList>
            <person name="Chen Y."/>
            <person name="Copetti D."/>
            <person name="Kolliker R."/>
            <person name="Studer B."/>
        </authorList>
    </citation>
    <scope>NUCLEOTIDE SEQUENCE</scope>
    <source>
        <strain evidence="2">02402/16</strain>
        <tissue evidence="2">Leaf</tissue>
    </source>
</reference>
<dbReference type="GO" id="GO:0016791">
    <property type="term" value="F:phosphatase activity"/>
    <property type="evidence" value="ECO:0007669"/>
    <property type="project" value="TreeGrafter"/>
</dbReference>
<organism evidence="2 3">
    <name type="scientific">Lolium multiflorum</name>
    <name type="common">Italian ryegrass</name>
    <name type="synonym">Lolium perenne subsp. multiflorum</name>
    <dbReference type="NCBI Taxonomy" id="4521"/>
    <lineage>
        <taxon>Eukaryota</taxon>
        <taxon>Viridiplantae</taxon>
        <taxon>Streptophyta</taxon>
        <taxon>Embryophyta</taxon>
        <taxon>Tracheophyta</taxon>
        <taxon>Spermatophyta</taxon>
        <taxon>Magnoliopsida</taxon>
        <taxon>Liliopsida</taxon>
        <taxon>Poales</taxon>
        <taxon>Poaceae</taxon>
        <taxon>BOP clade</taxon>
        <taxon>Pooideae</taxon>
        <taxon>Poodae</taxon>
        <taxon>Poeae</taxon>
        <taxon>Poeae Chloroplast Group 2 (Poeae type)</taxon>
        <taxon>Loliodinae</taxon>
        <taxon>Loliinae</taxon>
        <taxon>Lolium</taxon>
    </lineage>
</organism>
<name>A0AAD8T878_LOLMU</name>
<keyword evidence="3" id="KW-1185">Reference proteome</keyword>
<evidence type="ECO:0000313" key="3">
    <source>
        <dbReference type="Proteomes" id="UP001231189"/>
    </source>
</evidence>
<dbReference type="GO" id="GO:0005737">
    <property type="term" value="C:cytoplasm"/>
    <property type="evidence" value="ECO:0007669"/>
    <property type="project" value="TreeGrafter"/>
</dbReference>
<evidence type="ECO:0000313" key="2">
    <source>
        <dbReference type="EMBL" id="KAK1677262.1"/>
    </source>
</evidence>
<dbReference type="Pfam" id="PF00300">
    <property type="entry name" value="His_Phos_1"/>
    <property type="match status" value="1"/>
</dbReference>
<sequence length="416" mass="45219">MLPFAAAVAAPQTDMVMEASASTALYPLHRCKTIYLVRHAQGIHNVEGHKDVRAYLSPALHDAQLTLLGWSQVDCLREHVTKCGLAKKIELVITSPLLRTMQTAVGVFGGGKYIDGVSGSPLMVEGAGHSGRQAISSLNCPPFLSLEACRERLGVNPCDKRSNITKCRTLFPAIDFSLIENDEDVLWEPDVRETREAVAARGMKFIDWLWTREEKEIAIQWRMSWAEVVCHSSSPTSSPPRPSPSCCEEFNSNRCFDSHLQCQFALLRLELDQLVANRVEEASRPLREEVASLKMLLAHAGVSLEPTEACSSGGQELASMKASLPLSFEEQKSSVVEITPELHELCGDSSVVPELLELGGGEVMPPSVEEVRHVVPFDVGIAKSGLPATVSGSVVAREVCDFLATLAATFPASAVD</sequence>
<gene>
    <name evidence="2" type="ORF">QYE76_038110</name>
</gene>
<dbReference type="EMBL" id="JAUUTY010000002">
    <property type="protein sequence ID" value="KAK1677262.1"/>
    <property type="molecule type" value="Genomic_DNA"/>
</dbReference>
<protein>
    <recommendedName>
        <fullName evidence="4">Phosphoglycerate mutase-like protein</fullName>
    </recommendedName>
</protein>
<comment type="caution">
    <text evidence="2">The sequence shown here is derived from an EMBL/GenBank/DDBJ whole genome shotgun (WGS) entry which is preliminary data.</text>
</comment>
<dbReference type="SMART" id="SM00855">
    <property type="entry name" value="PGAM"/>
    <property type="match status" value="1"/>
</dbReference>
<dbReference type="Gene3D" id="3.40.50.1240">
    <property type="entry name" value="Phosphoglycerate mutase-like"/>
    <property type="match status" value="1"/>
</dbReference>
<evidence type="ECO:0000256" key="1">
    <source>
        <dbReference type="ARBA" id="ARBA00038362"/>
    </source>
</evidence>